<dbReference type="RefSeq" id="WP_207680083.1">
    <property type="nucleotide sequence ID" value="NZ_CP061800.1"/>
</dbReference>
<evidence type="ECO:0000259" key="7">
    <source>
        <dbReference type="Pfam" id="PF04321"/>
    </source>
</evidence>
<dbReference type="EMBL" id="CP061800">
    <property type="protein sequence ID" value="QTA92916.1"/>
    <property type="molecule type" value="Genomic_DNA"/>
</dbReference>
<comment type="similarity">
    <text evidence="2 6">Belongs to the dTDP-4-dehydrorhamnose reductase family.</text>
</comment>
<evidence type="ECO:0000256" key="4">
    <source>
        <dbReference type="ARBA" id="ARBA00017099"/>
    </source>
</evidence>
<name>A0A975BW97_9BACT</name>
<dbReference type="SUPFAM" id="SSF51735">
    <property type="entry name" value="NAD(P)-binding Rossmann-fold domains"/>
    <property type="match status" value="1"/>
</dbReference>
<dbReference type="PANTHER" id="PTHR10491:SF4">
    <property type="entry name" value="METHIONINE ADENOSYLTRANSFERASE 2 SUBUNIT BETA"/>
    <property type="match status" value="1"/>
</dbReference>
<dbReference type="GO" id="GO:0048270">
    <property type="term" value="F:methionine adenosyltransferase regulator activity"/>
    <property type="evidence" value="ECO:0007669"/>
    <property type="project" value="TreeGrafter"/>
</dbReference>
<reference evidence="8" key="1">
    <citation type="journal article" date="2021" name="Microb. Physiol.">
        <title>Proteogenomic Insights into the Physiology of Marine, Sulfate-Reducing, Filamentous Desulfonema limicola and Desulfonema magnum.</title>
        <authorList>
            <person name="Schnaars V."/>
            <person name="Wohlbrand L."/>
            <person name="Scheve S."/>
            <person name="Hinrichs C."/>
            <person name="Reinhardt R."/>
            <person name="Rabus R."/>
        </authorList>
    </citation>
    <scope>NUCLEOTIDE SEQUENCE</scope>
    <source>
        <strain evidence="8">4be13</strain>
    </source>
</reference>
<dbReference type="AlphaFoldDB" id="A0A975BW97"/>
<dbReference type="Pfam" id="PF04321">
    <property type="entry name" value="RmlD_sub_bind"/>
    <property type="match status" value="1"/>
</dbReference>
<dbReference type="InterPro" id="IPR029903">
    <property type="entry name" value="RmlD-like-bd"/>
</dbReference>
<dbReference type="EC" id="1.1.1.133" evidence="3 6"/>
<comment type="pathway">
    <text evidence="1 6">Carbohydrate biosynthesis; dTDP-L-rhamnose biosynthesis.</text>
</comment>
<feature type="domain" description="RmlD-like substrate binding" evidence="7">
    <location>
        <begin position="4"/>
        <end position="288"/>
    </location>
</feature>
<accession>A0A975BW97</accession>
<dbReference type="InterPro" id="IPR005913">
    <property type="entry name" value="dTDP_dehydrorham_reduct"/>
</dbReference>
<keyword evidence="9" id="KW-1185">Reference proteome</keyword>
<comment type="catalytic activity">
    <reaction evidence="5">
        <text>dTDP-beta-L-rhamnose + NADP(+) = dTDP-4-dehydro-beta-L-rhamnose + NADPH + H(+)</text>
        <dbReference type="Rhea" id="RHEA:21796"/>
        <dbReference type="ChEBI" id="CHEBI:15378"/>
        <dbReference type="ChEBI" id="CHEBI:57510"/>
        <dbReference type="ChEBI" id="CHEBI:57783"/>
        <dbReference type="ChEBI" id="CHEBI:58349"/>
        <dbReference type="ChEBI" id="CHEBI:62830"/>
        <dbReference type="EC" id="1.1.1.133"/>
    </reaction>
</comment>
<evidence type="ECO:0000256" key="2">
    <source>
        <dbReference type="ARBA" id="ARBA00010944"/>
    </source>
</evidence>
<protein>
    <recommendedName>
        <fullName evidence="4 6">dTDP-4-dehydrorhamnose reductase</fullName>
        <ecNumber evidence="3 6">1.1.1.133</ecNumber>
    </recommendedName>
</protein>
<dbReference type="Proteomes" id="UP000663722">
    <property type="component" value="Chromosome"/>
</dbReference>
<keyword evidence="6" id="KW-0521">NADP</keyword>
<sequence length="300" mass="33469">MKKKLLITGASGFLGWNICVNAASEWHVFGVCNTNSVNVGRVTSIRLNLIDYAELRNVFSDIRPDAVIHAAAYSQPNYCERNPLETRKVNVEVPSNIAGLCADFRVPCVFTSSDLVFDGLKPPYAETSEVNPICVYGEQKAEAEEAMLRRYPETAICRMPLMFGYTEGAGKSFDPQMIRTLLEGKRIRLFSDEYRTPVDSESAAKGLLLMLSKVRGIIHLGGRTRISRYEMGQIVARLLNIDKSLIKPVLQNDISMPARRPPDVSLVSSKAYTIGYDPHDIEAAYQEILIRSKFLSGVQK</sequence>
<dbReference type="InterPro" id="IPR036291">
    <property type="entry name" value="NAD(P)-bd_dom_sf"/>
</dbReference>
<proteinExistence type="inferred from homology"/>
<evidence type="ECO:0000313" key="8">
    <source>
        <dbReference type="EMBL" id="QTA92916.1"/>
    </source>
</evidence>
<gene>
    <name evidence="8" type="ORF">dnm_090090</name>
</gene>
<evidence type="ECO:0000313" key="9">
    <source>
        <dbReference type="Proteomes" id="UP000663722"/>
    </source>
</evidence>
<organism evidence="8 9">
    <name type="scientific">Desulfonema magnum</name>
    <dbReference type="NCBI Taxonomy" id="45655"/>
    <lineage>
        <taxon>Bacteria</taxon>
        <taxon>Pseudomonadati</taxon>
        <taxon>Thermodesulfobacteriota</taxon>
        <taxon>Desulfobacteria</taxon>
        <taxon>Desulfobacterales</taxon>
        <taxon>Desulfococcaceae</taxon>
        <taxon>Desulfonema</taxon>
    </lineage>
</organism>
<evidence type="ECO:0000256" key="1">
    <source>
        <dbReference type="ARBA" id="ARBA00004781"/>
    </source>
</evidence>
<dbReference type="GO" id="GO:0008831">
    <property type="term" value="F:dTDP-4-dehydrorhamnose reductase activity"/>
    <property type="evidence" value="ECO:0007669"/>
    <property type="project" value="UniProtKB-EC"/>
</dbReference>
<dbReference type="PANTHER" id="PTHR10491">
    <property type="entry name" value="DTDP-4-DEHYDRORHAMNOSE REDUCTASE"/>
    <property type="match status" value="1"/>
</dbReference>
<dbReference type="CDD" id="cd05254">
    <property type="entry name" value="dTDP_HR_like_SDR_e"/>
    <property type="match status" value="1"/>
</dbReference>
<keyword evidence="6" id="KW-0560">Oxidoreductase</keyword>
<dbReference type="Gene3D" id="3.40.50.720">
    <property type="entry name" value="NAD(P)-binding Rossmann-like Domain"/>
    <property type="match status" value="1"/>
</dbReference>
<evidence type="ECO:0000256" key="6">
    <source>
        <dbReference type="RuleBase" id="RU364082"/>
    </source>
</evidence>
<evidence type="ECO:0000256" key="3">
    <source>
        <dbReference type="ARBA" id="ARBA00012929"/>
    </source>
</evidence>
<dbReference type="KEGG" id="dmm:dnm_090090"/>
<dbReference type="GO" id="GO:0006556">
    <property type="term" value="P:S-adenosylmethionine biosynthetic process"/>
    <property type="evidence" value="ECO:0007669"/>
    <property type="project" value="TreeGrafter"/>
</dbReference>
<dbReference type="GO" id="GO:0048269">
    <property type="term" value="C:methionine adenosyltransferase complex"/>
    <property type="evidence" value="ECO:0007669"/>
    <property type="project" value="TreeGrafter"/>
</dbReference>
<evidence type="ECO:0000256" key="5">
    <source>
        <dbReference type="ARBA" id="ARBA00048200"/>
    </source>
</evidence>
<comment type="function">
    <text evidence="6">Catalyzes the reduction of dTDP-6-deoxy-L-lyxo-4-hexulose to yield dTDP-L-rhamnose.</text>
</comment>